<dbReference type="InterPro" id="IPR038770">
    <property type="entry name" value="Na+/solute_symporter_sf"/>
</dbReference>
<evidence type="ECO:0000256" key="3">
    <source>
        <dbReference type="ARBA" id="ARBA00022989"/>
    </source>
</evidence>
<evidence type="ECO:0000256" key="1">
    <source>
        <dbReference type="ARBA" id="ARBA00004141"/>
    </source>
</evidence>
<feature type="transmembrane region" description="Helical" evidence="5">
    <location>
        <begin position="234"/>
        <end position="256"/>
    </location>
</feature>
<dbReference type="PANTHER" id="PTHR10361">
    <property type="entry name" value="SODIUM-BILE ACID COTRANSPORTER"/>
    <property type="match status" value="1"/>
</dbReference>
<dbReference type="RefSeq" id="WP_343880264.1">
    <property type="nucleotide sequence ID" value="NZ_BAAAIJ010000047.1"/>
</dbReference>
<organism evidence="6 7">
    <name type="scientific">Arthrobacter flavus</name>
    <dbReference type="NCBI Taxonomy" id="95172"/>
    <lineage>
        <taxon>Bacteria</taxon>
        <taxon>Bacillati</taxon>
        <taxon>Actinomycetota</taxon>
        <taxon>Actinomycetes</taxon>
        <taxon>Micrococcales</taxon>
        <taxon>Micrococcaceae</taxon>
        <taxon>Arthrobacter</taxon>
    </lineage>
</organism>
<dbReference type="EMBL" id="JBHUGA010000011">
    <property type="protein sequence ID" value="MFD1846051.1"/>
    <property type="molecule type" value="Genomic_DNA"/>
</dbReference>
<feature type="transmembrane region" description="Helical" evidence="5">
    <location>
        <begin position="57"/>
        <end position="80"/>
    </location>
</feature>
<reference evidence="7" key="1">
    <citation type="journal article" date="2019" name="Int. J. Syst. Evol. Microbiol.">
        <title>The Global Catalogue of Microorganisms (GCM) 10K type strain sequencing project: providing services to taxonomists for standard genome sequencing and annotation.</title>
        <authorList>
            <consortium name="The Broad Institute Genomics Platform"/>
            <consortium name="The Broad Institute Genome Sequencing Center for Infectious Disease"/>
            <person name="Wu L."/>
            <person name="Ma J."/>
        </authorList>
    </citation>
    <scope>NUCLEOTIDE SEQUENCE [LARGE SCALE GENOMIC DNA]</scope>
    <source>
        <strain evidence="7">JCM 11496</strain>
    </source>
</reference>
<keyword evidence="7" id="KW-1185">Reference proteome</keyword>
<proteinExistence type="predicted"/>
<feature type="transmembrane region" description="Helical" evidence="5">
    <location>
        <begin position="209"/>
        <end position="228"/>
    </location>
</feature>
<feature type="transmembrane region" description="Helical" evidence="5">
    <location>
        <begin position="87"/>
        <end position="109"/>
    </location>
</feature>
<feature type="transmembrane region" description="Helical" evidence="5">
    <location>
        <begin position="27"/>
        <end position="45"/>
    </location>
</feature>
<comment type="caution">
    <text evidence="6">The sequence shown here is derived from an EMBL/GenBank/DDBJ whole genome shotgun (WGS) entry which is preliminary data.</text>
</comment>
<name>A0ABW4Q3Y3_9MICC</name>
<feature type="transmembrane region" description="Helical" evidence="5">
    <location>
        <begin position="115"/>
        <end position="137"/>
    </location>
</feature>
<gene>
    <name evidence="6" type="ORF">ACFSFX_05510</name>
</gene>
<dbReference type="InterPro" id="IPR002657">
    <property type="entry name" value="BilAc:Na_symport/Acr3"/>
</dbReference>
<keyword evidence="3 5" id="KW-1133">Transmembrane helix</keyword>
<protein>
    <submittedName>
        <fullName evidence="6">Bile acid:sodium symporter family protein</fullName>
    </submittedName>
</protein>
<dbReference type="InterPro" id="IPR004710">
    <property type="entry name" value="Bilac:Na_transpt"/>
</dbReference>
<keyword evidence="4 5" id="KW-0472">Membrane</keyword>
<evidence type="ECO:0000313" key="7">
    <source>
        <dbReference type="Proteomes" id="UP001597307"/>
    </source>
</evidence>
<comment type="subcellular location">
    <subcellularLocation>
        <location evidence="1">Membrane</location>
        <topology evidence="1">Multi-pass membrane protein</topology>
    </subcellularLocation>
</comment>
<evidence type="ECO:0000256" key="2">
    <source>
        <dbReference type="ARBA" id="ARBA00022692"/>
    </source>
</evidence>
<feature type="transmembrane region" description="Helical" evidence="5">
    <location>
        <begin position="144"/>
        <end position="167"/>
    </location>
</feature>
<dbReference type="Proteomes" id="UP001597307">
    <property type="component" value="Unassembled WGS sequence"/>
</dbReference>
<dbReference type="PANTHER" id="PTHR10361:SF28">
    <property type="entry name" value="P3 PROTEIN-RELATED"/>
    <property type="match status" value="1"/>
</dbReference>
<accession>A0ABW4Q3Y3</accession>
<feature type="transmembrane region" description="Helical" evidence="5">
    <location>
        <begin position="179"/>
        <end position="197"/>
    </location>
</feature>
<keyword evidence="2 5" id="KW-0812">Transmembrane</keyword>
<evidence type="ECO:0000313" key="6">
    <source>
        <dbReference type="EMBL" id="MFD1846051.1"/>
    </source>
</evidence>
<evidence type="ECO:0000256" key="5">
    <source>
        <dbReference type="SAM" id="Phobius"/>
    </source>
</evidence>
<dbReference type="Gene3D" id="1.20.1530.20">
    <property type="match status" value="1"/>
</dbReference>
<evidence type="ECO:0000256" key="4">
    <source>
        <dbReference type="ARBA" id="ARBA00023136"/>
    </source>
</evidence>
<sequence>MPVSPATPNTPATANTESAAEQRSARLAVTVFPLLILAGGAVAVLTPETFAGMAPWINPLLGLIMFGMGLTLTAPDFALIAKRPIPIVIGVVAQFLVMPLLGWAIAAALGLPPALAAGVILVGCCPGGTASNVVAYLAKGDVALSVAMTSVSTLIAPLFTPVLALWLAGQYMPVDAGSMAFSIVQIVLLPVLFGLLVRRFLPTLVAKCLPVLPWFSVGAITAVVVAVVSGSAGIIFSAGLLVLVAVILHNGLGYALGYSVARLFGLPVASRRTTAIEVGMQNSGLAAGLARQYLTPEAALPGAIFSIWHNVSGAMLAAYWRRRDARSAPTREEQPAR</sequence>
<dbReference type="Pfam" id="PF01758">
    <property type="entry name" value="SBF"/>
    <property type="match status" value="1"/>
</dbReference>